<dbReference type="Pfam" id="PF12937">
    <property type="entry name" value="F-box-like"/>
    <property type="match status" value="1"/>
</dbReference>
<dbReference type="EMBL" id="MU004232">
    <property type="protein sequence ID" value="KAF2671982.1"/>
    <property type="molecule type" value="Genomic_DNA"/>
</dbReference>
<dbReference type="SUPFAM" id="SSF81383">
    <property type="entry name" value="F-box domain"/>
    <property type="match status" value="1"/>
</dbReference>
<accession>A0A6A6UIE3</accession>
<dbReference type="SMART" id="SM00256">
    <property type="entry name" value="FBOX"/>
    <property type="match status" value="1"/>
</dbReference>
<feature type="compositionally biased region" description="Polar residues" evidence="1">
    <location>
        <begin position="294"/>
        <end position="303"/>
    </location>
</feature>
<dbReference type="InterPro" id="IPR001810">
    <property type="entry name" value="F-box_dom"/>
</dbReference>
<organism evidence="3 4">
    <name type="scientific">Microthyrium microscopicum</name>
    <dbReference type="NCBI Taxonomy" id="703497"/>
    <lineage>
        <taxon>Eukaryota</taxon>
        <taxon>Fungi</taxon>
        <taxon>Dikarya</taxon>
        <taxon>Ascomycota</taxon>
        <taxon>Pezizomycotina</taxon>
        <taxon>Dothideomycetes</taxon>
        <taxon>Dothideomycetes incertae sedis</taxon>
        <taxon>Microthyriales</taxon>
        <taxon>Microthyriaceae</taxon>
        <taxon>Microthyrium</taxon>
    </lineage>
</organism>
<evidence type="ECO:0000313" key="3">
    <source>
        <dbReference type="EMBL" id="KAF2671982.1"/>
    </source>
</evidence>
<evidence type="ECO:0000259" key="2">
    <source>
        <dbReference type="PROSITE" id="PS50181"/>
    </source>
</evidence>
<feature type="region of interest" description="Disordered" evidence="1">
    <location>
        <begin position="256"/>
        <end position="303"/>
    </location>
</feature>
<dbReference type="Proteomes" id="UP000799302">
    <property type="component" value="Unassembled WGS sequence"/>
</dbReference>
<dbReference type="AlphaFoldDB" id="A0A6A6UIE3"/>
<dbReference type="InterPro" id="IPR036047">
    <property type="entry name" value="F-box-like_dom_sf"/>
</dbReference>
<proteinExistence type="predicted"/>
<feature type="compositionally biased region" description="Basic and acidic residues" evidence="1">
    <location>
        <begin position="256"/>
        <end position="269"/>
    </location>
</feature>
<gene>
    <name evidence="3" type="ORF">BT63DRAFT_185168</name>
</gene>
<dbReference type="PROSITE" id="PS50181">
    <property type="entry name" value="FBOX"/>
    <property type="match status" value="1"/>
</dbReference>
<name>A0A6A6UIE3_9PEZI</name>
<feature type="compositionally biased region" description="Acidic residues" evidence="1">
    <location>
        <begin position="270"/>
        <end position="291"/>
    </location>
</feature>
<evidence type="ECO:0000256" key="1">
    <source>
        <dbReference type="SAM" id="MobiDB-lite"/>
    </source>
</evidence>
<protein>
    <recommendedName>
        <fullName evidence="2">F-box domain-containing protein</fullName>
    </recommendedName>
</protein>
<evidence type="ECO:0000313" key="4">
    <source>
        <dbReference type="Proteomes" id="UP000799302"/>
    </source>
</evidence>
<keyword evidence="4" id="KW-1185">Reference proteome</keyword>
<sequence length="303" mass="34605">MNSLPCEILAEIFVKLDLGDLLRIQRVCQHWTTIICASPTLQQALFFRPSQQRPDSEFGFNPLLKELFPPFFLTPITDIEDSDDEVESSMSQSADVVKDMQWFVDKERRNAVLRPDASWRRMFPIQPPIKLREIQFEHYYPCVYSTRTPRAQISSEFDELQEHGIKMGLLYDLVISQLDRDYVAELGDRVNDSANYFLLQWPSQASASNTEMTSSSSDLVLFMNSIIGCCGGKPEIWAVNGLQSAPLPEGLITHLKEEQSQNESRRSEPSEDAPEDESEDESEDELEDELEFGSISSFESLND</sequence>
<dbReference type="OrthoDB" id="3800738at2759"/>
<reference evidence="3" key="1">
    <citation type="journal article" date="2020" name="Stud. Mycol.">
        <title>101 Dothideomycetes genomes: a test case for predicting lifestyles and emergence of pathogens.</title>
        <authorList>
            <person name="Haridas S."/>
            <person name="Albert R."/>
            <person name="Binder M."/>
            <person name="Bloem J."/>
            <person name="Labutti K."/>
            <person name="Salamov A."/>
            <person name="Andreopoulos B."/>
            <person name="Baker S."/>
            <person name="Barry K."/>
            <person name="Bills G."/>
            <person name="Bluhm B."/>
            <person name="Cannon C."/>
            <person name="Castanera R."/>
            <person name="Culley D."/>
            <person name="Daum C."/>
            <person name="Ezra D."/>
            <person name="Gonzalez J."/>
            <person name="Henrissat B."/>
            <person name="Kuo A."/>
            <person name="Liang C."/>
            <person name="Lipzen A."/>
            <person name="Lutzoni F."/>
            <person name="Magnuson J."/>
            <person name="Mondo S."/>
            <person name="Nolan M."/>
            <person name="Ohm R."/>
            <person name="Pangilinan J."/>
            <person name="Park H.-J."/>
            <person name="Ramirez L."/>
            <person name="Alfaro M."/>
            <person name="Sun H."/>
            <person name="Tritt A."/>
            <person name="Yoshinaga Y."/>
            <person name="Zwiers L.-H."/>
            <person name="Turgeon B."/>
            <person name="Goodwin S."/>
            <person name="Spatafora J."/>
            <person name="Crous P."/>
            <person name="Grigoriev I."/>
        </authorList>
    </citation>
    <scope>NUCLEOTIDE SEQUENCE</scope>
    <source>
        <strain evidence="3">CBS 115976</strain>
    </source>
</reference>
<dbReference type="Gene3D" id="1.20.1280.50">
    <property type="match status" value="1"/>
</dbReference>
<feature type="domain" description="F-box" evidence="2">
    <location>
        <begin position="1"/>
        <end position="44"/>
    </location>
</feature>